<dbReference type="SUPFAM" id="SSF52540">
    <property type="entry name" value="P-loop containing nucleoside triphosphate hydrolases"/>
    <property type="match status" value="1"/>
</dbReference>
<comment type="similarity">
    <text evidence="1">Belongs to the SMC family. SbcC subfamily.</text>
</comment>
<dbReference type="GO" id="GO:0006302">
    <property type="term" value="P:double-strand break repair"/>
    <property type="evidence" value="ECO:0007669"/>
    <property type="project" value="InterPro"/>
</dbReference>
<name>A0A5S9M5E8_BACIA</name>
<organism evidence="5 6">
    <name type="scientific">Bacillus safensis</name>
    <dbReference type="NCBI Taxonomy" id="561879"/>
    <lineage>
        <taxon>Bacteria</taxon>
        <taxon>Bacillati</taxon>
        <taxon>Bacillota</taxon>
        <taxon>Bacilli</taxon>
        <taxon>Bacillales</taxon>
        <taxon>Bacillaceae</taxon>
        <taxon>Bacillus</taxon>
    </lineage>
</organism>
<evidence type="ECO:0000259" key="4">
    <source>
        <dbReference type="Pfam" id="PF13476"/>
    </source>
</evidence>
<evidence type="ECO:0000256" key="2">
    <source>
        <dbReference type="ARBA" id="ARBA00011322"/>
    </source>
</evidence>
<protein>
    <recommendedName>
        <fullName evidence="3">Nuclease SbcCD subunit C</fullName>
    </recommendedName>
</protein>
<dbReference type="Gene3D" id="3.40.50.300">
    <property type="entry name" value="P-loop containing nucleotide triphosphate hydrolases"/>
    <property type="match status" value="1"/>
</dbReference>
<evidence type="ECO:0000313" key="6">
    <source>
        <dbReference type="Proteomes" id="UP000464658"/>
    </source>
</evidence>
<feature type="domain" description="Rad50/SbcC-type AAA" evidence="4">
    <location>
        <begin position="6"/>
        <end position="79"/>
    </location>
</feature>
<evidence type="ECO:0000256" key="1">
    <source>
        <dbReference type="ARBA" id="ARBA00006930"/>
    </source>
</evidence>
<dbReference type="PANTHER" id="PTHR32114">
    <property type="entry name" value="ABC TRANSPORTER ABCH.3"/>
    <property type="match status" value="1"/>
</dbReference>
<dbReference type="EMBL" id="AP021906">
    <property type="protein sequence ID" value="BBP88343.1"/>
    <property type="molecule type" value="Genomic_DNA"/>
</dbReference>
<sequence length="102" mass="11171">MKPITLTIKGLHSFREEQTIDFSSLCDAGVFGIFGPTGSGKSSILDAMTLALYGKVERALNNTHGILNQAEEKLSVSFTFALQKRNTTFLIKSNVLSSEQMK</sequence>
<dbReference type="AlphaFoldDB" id="A0A5S9M5E8"/>
<proteinExistence type="inferred from homology"/>
<accession>A0A5S9M5E8</accession>
<dbReference type="InterPro" id="IPR038729">
    <property type="entry name" value="Rad50/SbcC_AAA"/>
</dbReference>
<dbReference type="GO" id="GO:0016887">
    <property type="term" value="F:ATP hydrolysis activity"/>
    <property type="evidence" value="ECO:0007669"/>
    <property type="project" value="InterPro"/>
</dbReference>
<reference evidence="5 6" key="1">
    <citation type="submission" date="2019-12" db="EMBL/GenBank/DDBJ databases">
        <title>Full genome sequence of a Bacillus safensis strain isolated from commercially available natto in Indonesia.</title>
        <authorList>
            <person name="Yoshida M."/>
            <person name="Uomi M."/>
            <person name="Waturangi D."/>
            <person name="Ekaputri J.J."/>
            <person name="Setiamarga D.H.E."/>
        </authorList>
    </citation>
    <scope>NUCLEOTIDE SEQUENCE [LARGE SCALE GENOMIC DNA]</scope>
    <source>
        <strain evidence="5 6">IDN1</strain>
    </source>
</reference>
<evidence type="ECO:0000313" key="5">
    <source>
        <dbReference type="EMBL" id="BBP88343.1"/>
    </source>
</evidence>
<dbReference type="PANTHER" id="PTHR32114:SF2">
    <property type="entry name" value="ABC TRANSPORTER ABCH.3"/>
    <property type="match status" value="1"/>
</dbReference>
<evidence type="ECO:0000256" key="3">
    <source>
        <dbReference type="ARBA" id="ARBA00013368"/>
    </source>
</evidence>
<gene>
    <name evidence="5" type="ORF">BsIDN1_19610</name>
</gene>
<dbReference type="Pfam" id="PF13476">
    <property type="entry name" value="AAA_23"/>
    <property type="match status" value="1"/>
</dbReference>
<dbReference type="Proteomes" id="UP000464658">
    <property type="component" value="Chromosome"/>
</dbReference>
<comment type="subunit">
    <text evidence="2">Heterodimer of SbcC and SbcD.</text>
</comment>
<dbReference type="InterPro" id="IPR027417">
    <property type="entry name" value="P-loop_NTPase"/>
</dbReference>